<dbReference type="EMBL" id="VXIV02003541">
    <property type="protein sequence ID" value="KAF6016441.1"/>
    <property type="molecule type" value="Genomic_DNA"/>
</dbReference>
<dbReference type="AlphaFoldDB" id="A0A7J7ISS5"/>
<evidence type="ECO:0000313" key="1">
    <source>
        <dbReference type="EMBL" id="KAF6016441.1"/>
    </source>
</evidence>
<comment type="caution">
    <text evidence="1">The sequence shown here is derived from an EMBL/GenBank/DDBJ whole genome shotgun (WGS) entry which is preliminary data.</text>
</comment>
<dbReference type="OrthoDB" id="6285785at2759"/>
<organism evidence="1 2">
    <name type="scientific">Bugula neritina</name>
    <name type="common">Brown bryozoan</name>
    <name type="synonym">Sertularia neritina</name>
    <dbReference type="NCBI Taxonomy" id="10212"/>
    <lineage>
        <taxon>Eukaryota</taxon>
        <taxon>Metazoa</taxon>
        <taxon>Spiralia</taxon>
        <taxon>Lophotrochozoa</taxon>
        <taxon>Bryozoa</taxon>
        <taxon>Gymnolaemata</taxon>
        <taxon>Cheilostomatida</taxon>
        <taxon>Flustrina</taxon>
        <taxon>Buguloidea</taxon>
        <taxon>Bugulidae</taxon>
        <taxon>Bugula</taxon>
    </lineage>
</organism>
<proteinExistence type="predicted"/>
<protein>
    <submittedName>
        <fullName evidence="1">Uncharacterized protein</fullName>
    </submittedName>
</protein>
<sequence>MLVRLAREEVRLKQQGVRNINQELQKCFPEYSIESIKGQRNKKTRYAQLLAEVYANAETVPETLSVQASTDSLVTEELVAIRRQIDLSLIFGEEVTDMNVVLERGVLDTSLERLFPAVRKTNSGGANRQEVDLGDPSVTLTSHRRRRRLFKRVQRMFCRDPKRLMSGILQDSLEVKDSIPEGAEEFWTELLGRESPVDVPEYNDPHARLDGLMDPISEEEVVKYLSRKSSGAPGPDGLTWRMLKEDKVKELTSLFNLWFYLGSVPSRICEGRTTLVPKAPGTADPSQYRPITVGSVLLRLYHSILGEGWKACFQSHSARKVFGRAMVFSLIPCSCRNALVMRNLNAGTSHSLFWTCERPLTALVMGHYGPLVGDWVFPNIWSTTTQNSIQ</sequence>
<accession>A0A7J7ISS5</accession>
<name>A0A7J7ISS5_BUGNE</name>
<reference evidence="1" key="1">
    <citation type="submission" date="2020-06" db="EMBL/GenBank/DDBJ databases">
        <title>Draft genome of Bugula neritina, a colonial animal packing powerful symbionts and potential medicines.</title>
        <authorList>
            <person name="Rayko M."/>
        </authorList>
    </citation>
    <scope>NUCLEOTIDE SEQUENCE [LARGE SCALE GENOMIC DNA]</scope>
    <source>
        <strain evidence="1">Kwan_BN1</strain>
    </source>
</reference>
<dbReference type="Proteomes" id="UP000593567">
    <property type="component" value="Unassembled WGS sequence"/>
</dbReference>
<keyword evidence="2" id="KW-1185">Reference proteome</keyword>
<evidence type="ECO:0000313" key="2">
    <source>
        <dbReference type="Proteomes" id="UP000593567"/>
    </source>
</evidence>
<gene>
    <name evidence="1" type="ORF">EB796_025254</name>
</gene>